<dbReference type="GO" id="GO:0016787">
    <property type="term" value="F:hydrolase activity"/>
    <property type="evidence" value="ECO:0007669"/>
    <property type="project" value="UniProtKB-KW"/>
</dbReference>
<dbReference type="InterPro" id="IPR000917">
    <property type="entry name" value="Sulfatase_N"/>
</dbReference>
<feature type="modified residue" description="3-oxoalanine (Ser)" evidence="3">
    <location>
        <position position="85"/>
    </location>
</feature>
<keyword evidence="2" id="KW-0378">Hydrolase</keyword>
<gene>
    <name evidence="5" type="ORF">SAMN05444350_10650</name>
</gene>
<evidence type="ECO:0000313" key="5">
    <source>
        <dbReference type="EMBL" id="SHI70171.1"/>
    </source>
</evidence>
<dbReference type="PANTHER" id="PTHR43751:SF6">
    <property type="entry name" value="N-ACETYLGALACTOSAMINE-6-O-SULFATASE"/>
    <property type="match status" value="1"/>
</dbReference>
<dbReference type="SUPFAM" id="SSF53649">
    <property type="entry name" value="Alkaline phosphatase-like"/>
    <property type="match status" value="1"/>
</dbReference>
<dbReference type="eggNOG" id="COG3119">
    <property type="taxonomic scope" value="Bacteria"/>
</dbReference>
<protein>
    <submittedName>
        <fullName evidence="5">Arylsulfatase A</fullName>
    </submittedName>
</protein>
<keyword evidence="6" id="KW-1185">Reference proteome</keyword>
<dbReference type="Gene3D" id="3.30.1120.10">
    <property type="match status" value="1"/>
</dbReference>
<dbReference type="InterPro" id="IPR017850">
    <property type="entry name" value="Alkaline_phosphatase_core_sf"/>
</dbReference>
<dbReference type="InterPro" id="IPR052701">
    <property type="entry name" value="GAG_Ulvan_Degrading_Sulfatases"/>
</dbReference>
<dbReference type="PANTHER" id="PTHR43751">
    <property type="entry name" value="SULFATASE"/>
    <property type="match status" value="1"/>
</dbReference>
<evidence type="ECO:0000259" key="4">
    <source>
        <dbReference type="Pfam" id="PF00884"/>
    </source>
</evidence>
<reference evidence="6" key="1">
    <citation type="submission" date="2016-11" db="EMBL/GenBank/DDBJ databases">
        <authorList>
            <person name="Varghese N."/>
            <person name="Submissions S."/>
        </authorList>
    </citation>
    <scope>NUCLEOTIDE SEQUENCE [LARGE SCALE GENOMIC DNA]</scope>
    <source>
        <strain evidence="6">DSM 26884</strain>
    </source>
</reference>
<organism evidence="5 6">
    <name type="scientific">Bacteroides stercorirosoris</name>
    <dbReference type="NCBI Taxonomy" id="871324"/>
    <lineage>
        <taxon>Bacteria</taxon>
        <taxon>Pseudomonadati</taxon>
        <taxon>Bacteroidota</taxon>
        <taxon>Bacteroidia</taxon>
        <taxon>Bacteroidales</taxon>
        <taxon>Bacteroidaceae</taxon>
        <taxon>Bacteroides</taxon>
    </lineage>
</organism>
<dbReference type="GeneID" id="92711443"/>
<dbReference type="PROSITE" id="PS00523">
    <property type="entry name" value="SULFATASE_1"/>
    <property type="match status" value="1"/>
</dbReference>
<comment type="PTM">
    <text evidence="3">The conversion to 3-oxoalanine (also known as C-formylglycine, FGly), of a serine or cysteine residue in prokaryotes and of a cysteine residue in eukaryotes, is critical for catalytic activity.</text>
</comment>
<evidence type="ECO:0000256" key="3">
    <source>
        <dbReference type="PIRSR" id="PIRSR600917-52"/>
    </source>
</evidence>
<dbReference type="Proteomes" id="UP000184192">
    <property type="component" value="Unassembled WGS sequence"/>
</dbReference>
<comment type="similarity">
    <text evidence="1">Belongs to the sulfatase family.</text>
</comment>
<dbReference type="AlphaFoldDB" id="A0A1M6DAP0"/>
<dbReference type="Pfam" id="PF00884">
    <property type="entry name" value="Sulfatase"/>
    <property type="match status" value="1"/>
</dbReference>
<evidence type="ECO:0000313" key="6">
    <source>
        <dbReference type="Proteomes" id="UP000184192"/>
    </source>
</evidence>
<proteinExistence type="inferred from homology"/>
<feature type="domain" description="Sulfatase N-terminal" evidence="4">
    <location>
        <begin position="37"/>
        <end position="407"/>
    </location>
</feature>
<dbReference type="CDD" id="cd16143">
    <property type="entry name" value="ARS_like"/>
    <property type="match status" value="1"/>
</dbReference>
<dbReference type="InterPro" id="IPR024607">
    <property type="entry name" value="Sulfatase_CS"/>
</dbReference>
<dbReference type="PROSITE" id="PS51257">
    <property type="entry name" value="PROKAR_LIPOPROTEIN"/>
    <property type="match status" value="1"/>
</dbReference>
<dbReference type="PROSITE" id="PS00149">
    <property type="entry name" value="SULFATASE_2"/>
    <property type="match status" value="1"/>
</dbReference>
<name>A0A1M6DAP0_9BACE</name>
<evidence type="ECO:0000256" key="1">
    <source>
        <dbReference type="ARBA" id="ARBA00008779"/>
    </source>
</evidence>
<dbReference type="RefSeq" id="WP_073313056.1">
    <property type="nucleotide sequence ID" value="NZ_FQZN01000006.1"/>
</dbReference>
<evidence type="ECO:0000256" key="2">
    <source>
        <dbReference type="ARBA" id="ARBA00022801"/>
    </source>
</evidence>
<dbReference type="EMBL" id="FQZN01000006">
    <property type="protein sequence ID" value="SHI70171.1"/>
    <property type="molecule type" value="Genomic_DNA"/>
</dbReference>
<sequence>MKQFSPLWTLLPGAALIAGCGNPSKKEATDNNSRQKPNVIYLIADDLGIGDLSCYGATKISTPNIDRLAGQGVQFTNAYATSSTSTPSRFGLLTGMYPWRQENTGIAPGNSELIIDTACVTMADMFRTEGYATGAVGKWHLGLGPKGGTDFNHLIKPNTQDIGFDYEYIIPATVDRVPCVFVENGHVVGLDPNDPITVNYHHKVGDWPTGLENPELVKLKPSQGHNNTIVNGIPRIGWMTGGKSALWVDEDIADVITGKAKDFIVNHKSEPFFLYMGTQDVHVPRVPHPRFAGKSGMGTRGDVILQLDWTVGEIMNTLDSLNLADNTIFVFCSDNGPVIDDGYQDQALELLNGHTPMKQYRGGKYSAYEAGTRIPFIVRWPAGIQPCKQQALFSMIDVYASLAALLDHPLTPATVAPDSRDQLSTFLGKDNTGCDYVVQQNLNNTLSIIQGTWKYIEPSDKPAIEYWTKMELGNNPQPQLYNISIDPSEKNNVAAAHPETVKALSELLEEVKAGRNQETR</sequence>
<dbReference type="Gene3D" id="3.40.720.10">
    <property type="entry name" value="Alkaline Phosphatase, subunit A"/>
    <property type="match status" value="1"/>
</dbReference>
<accession>A0A1M6DAP0</accession>